<feature type="signal peptide" evidence="4">
    <location>
        <begin position="1"/>
        <end position="23"/>
    </location>
</feature>
<sequence length="844" mass="92713">MRLPPLVLGITLALCTSLTPAVAEPEASPGLAATPGEVVVPDWRLQTSAKAGLDGSALSSPRHGDRGWLRVPARSTVLAGLITNGRYPDLNYSTNLRDSVDLADFAVPWWYRREFLAFPKPGQHTVLRLNGGVISRGELWLNGVRLGETTGAYPRGEFDLTGLLRPGVNALAVKALPADPFRDFTVSFLDWSPPAPDNNMGIWRDISLVTSGAVSVSEPRAVTTLDTGTLASAALTAKALVRNHSDQPRRTEVTATTELGTLRQAVELGPRESRLVAFPAQPVARPRVWWPAQFGDQPLYRLTVAAEGSSASTDFGFRDVRSELTPQGHRRFLVNGKPFLVRGGGWASDLFLRPRPGRLEQELRHVRDLGVNTLRLEGKQEDHELLALADRLGIMLLPGWECCTKWEKYSTWTEEDHRTAGASTSAEALRLANHPSVLGFFIGSDNAATERVERTYLDALHAADFTAPVLPSAAAKSTPQLGRSGMKMDGPYWWVPPNYWYQDKLGGAAGFASEVGSGPMIPEEESLRRFLSPQELEDLWRHPAKPQYHLAKKEVFATLSLFSQALAKRYGQPKDLADFLRKAQLANYESNRAQFEAYGRDFADPANPSTGVVYWMINNAWPTLYWHLWDHGLNAAGSYFGAKKALRPLHVQYSYDDRSVVLANTGLTEAPGLRVRATAFALDGTVLSEQATTATAAANSSSRVLTLPAPDQRTYLVRLLLERDDQEIGRNVYWLSSGQDVLDFPRSTWWHTPVTGSADLTGLQDLPQATVEHSEQRVPGGIRVHLRNTSGTVALHVRVTAEGTRGPVRWSDNYVTLWPGESTTLSGELDGAPSRVRVSGFNVS</sequence>
<feature type="domain" description="Glycoside hydrolase family 2 immunoglobulin-like beta-sandwich" evidence="5">
    <location>
        <begin position="217"/>
        <end position="318"/>
    </location>
</feature>
<dbReference type="SUPFAM" id="SSF49785">
    <property type="entry name" value="Galactose-binding domain-like"/>
    <property type="match status" value="1"/>
</dbReference>
<feature type="domain" description="Mannosidase Ig/CBM-like" evidence="6">
    <location>
        <begin position="662"/>
        <end position="736"/>
    </location>
</feature>
<evidence type="ECO:0000256" key="1">
    <source>
        <dbReference type="ARBA" id="ARBA00007401"/>
    </source>
</evidence>
<keyword evidence="10" id="KW-1185">Reference proteome</keyword>
<keyword evidence="4" id="KW-0732">Signal</keyword>
<dbReference type="PANTHER" id="PTHR43536:SF1">
    <property type="entry name" value="MANNOSYLGLYCOPROTEIN ENDO-BETA-MANNOSIDASE"/>
    <property type="match status" value="1"/>
</dbReference>
<keyword evidence="2 9" id="KW-0378">Hydrolase</keyword>
<dbReference type="SUPFAM" id="SSF51445">
    <property type="entry name" value="(Trans)glycosidases"/>
    <property type="match status" value="1"/>
</dbReference>
<reference evidence="9 10" key="1">
    <citation type="submission" date="2021-03" db="EMBL/GenBank/DDBJ databases">
        <title>Sequencing the genomes of 1000 actinobacteria strains.</title>
        <authorList>
            <person name="Klenk H.-P."/>
        </authorList>
    </citation>
    <scope>NUCLEOTIDE SEQUENCE [LARGE SCALE GENOMIC DNA]</scope>
    <source>
        <strain evidence="9 10">DSM 44580</strain>
    </source>
</reference>
<evidence type="ECO:0000259" key="5">
    <source>
        <dbReference type="Pfam" id="PF00703"/>
    </source>
</evidence>
<evidence type="ECO:0000259" key="7">
    <source>
        <dbReference type="Pfam" id="PF18368"/>
    </source>
</evidence>
<dbReference type="InterPro" id="IPR043534">
    <property type="entry name" value="EBDG/EBM"/>
</dbReference>
<comment type="similarity">
    <text evidence="1">Belongs to the glycosyl hydrolase 2 family.</text>
</comment>
<accession>A0ABS5AGV3</accession>
<feature type="domain" description="Exo-beta-D-glucosaminidase Ig-fold" evidence="7">
    <location>
        <begin position="749"/>
        <end position="843"/>
    </location>
</feature>
<dbReference type="Pfam" id="PF00703">
    <property type="entry name" value="Glyco_hydro_2"/>
    <property type="match status" value="1"/>
</dbReference>
<dbReference type="Pfam" id="PF22666">
    <property type="entry name" value="Glyco_hydro_2_N2"/>
    <property type="match status" value="1"/>
</dbReference>
<evidence type="ECO:0000313" key="9">
    <source>
        <dbReference type="EMBL" id="MBP2475801.1"/>
    </source>
</evidence>
<dbReference type="InterPro" id="IPR054593">
    <property type="entry name" value="Beta-mannosidase-like_N2"/>
</dbReference>
<gene>
    <name evidence="9" type="ORF">JOF53_004673</name>
</gene>
<evidence type="ECO:0000259" key="8">
    <source>
        <dbReference type="Pfam" id="PF22666"/>
    </source>
</evidence>
<evidence type="ECO:0000256" key="2">
    <source>
        <dbReference type="ARBA" id="ARBA00022801"/>
    </source>
</evidence>
<dbReference type="Gene3D" id="2.60.40.10">
    <property type="entry name" value="Immunoglobulins"/>
    <property type="match status" value="3"/>
</dbReference>
<name>A0ABS5AGV3_9PSEU</name>
<evidence type="ECO:0000256" key="4">
    <source>
        <dbReference type="SAM" id="SignalP"/>
    </source>
</evidence>
<dbReference type="Gene3D" id="2.60.120.260">
    <property type="entry name" value="Galactose-binding domain-like"/>
    <property type="match status" value="1"/>
</dbReference>
<feature type="domain" description="Beta-mannosidase-like galactose-binding" evidence="8">
    <location>
        <begin position="62"/>
        <end position="175"/>
    </location>
</feature>
<proteinExistence type="inferred from homology"/>
<dbReference type="Pfam" id="PF18368">
    <property type="entry name" value="Ig_GlcNase"/>
    <property type="match status" value="1"/>
</dbReference>
<dbReference type="InterPro" id="IPR017853">
    <property type="entry name" value="GH"/>
</dbReference>
<dbReference type="Proteomes" id="UP001519363">
    <property type="component" value="Unassembled WGS sequence"/>
</dbReference>
<dbReference type="SUPFAM" id="SSF49303">
    <property type="entry name" value="beta-Galactosidase/glucuronidase domain"/>
    <property type="match status" value="3"/>
</dbReference>
<dbReference type="InterPro" id="IPR008979">
    <property type="entry name" value="Galactose-bd-like_sf"/>
</dbReference>
<dbReference type="Pfam" id="PF17786">
    <property type="entry name" value="Mannosidase_ig"/>
    <property type="match status" value="1"/>
</dbReference>
<dbReference type="InterPro" id="IPR006102">
    <property type="entry name" value="Ig-like_GH2"/>
</dbReference>
<keyword evidence="3 9" id="KW-0326">Glycosidase</keyword>
<dbReference type="Gene3D" id="3.20.20.80">
    <property type="entry name" value="Glycosidases"/>
    <property type="match status" value="1"/>
</dbReference>
<protein>
    <submittedName>
        <fullName evidence="9">Exo-1,4-beta-D-glucosaminidase</fullName>
        <ecNumber evidence="9">3.2.1.165</ecNumber>
    </submittedName>
</protein>
<comment type="caution">
    <text evidence="9">The sequence shown here is derived from an EMBL/GenBank/DDBJ whole genome shotgun (WGS) entry which is preliminary data.</text>
</comment>
<organism evidence="9 10">
    <name type="scientific">Crossiella equi</name>
    <dbReference type="NCBI Taxonomy" id="130796"/>
    <lineage>
        <taxon>Bacteria</taxon>
        <taxon>Bacillati</taxon>
        <taxon>Actinomycetota</taxon>
        <taxon>Actinomycetes</taxon>
        <taxon>Pseudonocardiales</taxon>
        <taxon>Pseudonocardiaceae</taxon>
        <taxon>Crossiella</taxon>
    </lineage>
</organism>
<dbReference type="EMBL" id="JAGIOO010000001">
    <property type="protein sequence ID" value="MBP2475801.1"/>
    <property type="molecule type" value="Genomic_DNA"/>
</dbReference>
<dbReference type="InterPro" id="IPR013783">
    <property type="entry name" value="Ig-like_fold"/>
</dbReference>
<feature type="chain" id="PRO_5047487462" evidence="4">
    <location>
        <begin position="24"/>
        <end position="844"/>
    </location>
</feature>
<evidence type="ECO:0000256" key="3">
    <source>
        <dbReference type="ARBA" id="ARBA00023295"/>
    </source>
</evidence>
<dbReference type="GO" id="GO:0052761">
    <property type="term" value="F:exo-1,4-beta-D-glucosaminidase activity"/>
    <property type="evidence" value="ECO:0007669"/>
    <property type="project" value="UniProtKB-EC"/>
</dbReference>
<dbReference type="InterPro" id="IPR041351">
    <property type="entry name" value="Ig_GlcNase"/>
</dbReference>
<dbReference type="RefSeq" id="WP_086780576.1">
    <property type="nucleotide sequence ID" value="NZ_JAGIOO010000001.1"/>
</dbReference>
<dbReference type="InterPro" id="IPR041447">
    <property type="entry name" value="Mannosidase_ig"/>
</dbReference>
<dbReference type="PANTHER" id="PTHR43536">
    <property type="entry name" value="MANNOSYLGLYCOPROTEIN ENDO-BETA-MANNOSIDASE"/>
    <property type="match status" value="1"/>
</dbReference>
<dbReference type="InterPro" id="IPR036156">
    <property type="entry name" value="Beta-gal/glucu_dom_sf"/>
</dbReference>
<dbReference type="EC" id="3.2.1.165" evidence="9"/>
<evidence type="ECO:0000259" key="6">
    <source>
        <dbReference type="Pfam" id="PF17786"/>
    </source>
</evidence>
<evidence type="ECO:0000313" key="10">
    <source>
        <dbReference type="Proteomes" id="UP001519363"/>
    </source>
</evidence>